<dbReference type="Proteomes" id="UP001158500">
    <property type="component" value="Unassembled WGS sequence"/>
</dbReference>
<comment type="caution">
    <text evidence="2">The sequence shown here is derived from an EMBL/GenBank/DDBJ whole genome shotgun (WGS) entry which is preliminary data.</text>
</comment>
<reference evidence="2" key="1">
    <citation type="submission" date="2022-09" db="EMBL/GenBank/DDBJ databases">
        <title>Intensive care unit water sources are persistently colonized with multi-drug resistant bacteria and are the site of extensive horizontal gene transfer of antibiotic resistance genes.</title>
        <authorList>
            <person name="Diorio-Toth L."/>
        </authorList>
    </citation>
    <scope>NUCLEOTIDE SEQUENCE</scope>
    <source>
        <strain evidence="2">GD03947</strain>
    </source>
</reference>
<gene>
    <name evidence="2" type="ORF">N5C32_21350</name>
</gene>
<evidence type="ECO:0000313" key="3">
    <source>
        <dbReference type="Proteomes" id="UP001158500"/>
    </source>
</evidence>
<feature type="signal peptide" evidence="1">
    <location>
        <begin position="1"/>
        <end position="24"/>
    </location>
</feature>
<evidence type="ECO:0000313" key="2">
    <source>
        <dbReference type="EMBL" id="MDH1238582.1"/>
    </source>
</evidence>
<accession>A0AA42PDV4</accession>
<sequence>MKQSIIKIFLIIAAVFTINTTALAAPHFSSLECTIKDVRSMDRYGMFNDGEWFDKNKVGKIFHVDRISGNILGEPLNNSHSLEKIVKDQVSSHQSYVVISHDGELTSGVNTLHVWLSAIEEIEKNGYPFIYTPDTLRTFYSGTCRIK</sequence>
<dbReference type="RefSeq" id="WP_234492601.1">
    <property type="nucleotide sequence ID" value="NZ_JAKCMO010000001.1"/>
</dbReference>
<name>A0AA42PDV4_STUST</name>
<organism evidence="2 3">
    <name type="scientific">Stutzerimonas stutzeri</name>
    <name type="common">Pseudomonas stutzeri</name>
    <dbReference type="NCBI Taxonomy" id="316"/>
    <lineage>
        <taxon>Bacteria</taxon>
        <taxon>Pseudomonadati</taxon>
        <taxon>Pseudomonadota</taxon>
        <taxon>Gammaproteobacteria</taxon>
        <taxon>Pseudomonadales</taxon>
        <taxon>Pseudomonadaceae</taxon>
        <taxon>Stutzerimonas</taxon>
    </lineage>
</organism>
<dbReference type="EMBL" id="JAOCAE010000025">
    <property type="protein sequence ID" value="MDH1238582.1"/>
    <property type="molecule type" value="Genomic_DNA"/>
</dbReference>
<feature type="chain" id="PRO_5041413442" evidence="1">
    <location>
        <begin position="25"/>
        <end position="147"/>
    </location>
</feature>
<protein>
    <submittedName>
        <fullName evidence="2">Uncharacterized protein</fullName>
    </submittedName>
</protein>
<evidence type="ECO:0000256" key="1">
    <source>
        <dbReference type="SAM" id="SignalP"/>
    </source>
</evidence>
<dbReference type="AlphaFoldDB" id="A0AA42PDV4"/>
<keyword evidence="1" id="KW-0732">Signal</keyword>
<proteinExistence type="predicted"/>